<accession>A0ABV2S121</accession>
<dbReference type="Proteomes" id="UP001549291">
    <property type="component" value="Unassembled WGS sequence"/>
</dbReference>
<comment type="caution">
    <text evidence="1">The sequence shown here is derived from an EMBL/GenBank/DDBJ whole genome shotgun (WGS) entry which is preliminary data.</text>
</comment>
<sequence>MRVSSATSGNGASAPESGVFRGIFAVQLHAKVRGYDARCRGRFAVGGPIPVAVENLPRCGLLARKMLVDGRPMMAGYKRAGALNPTFRIIYREAQ</sequence>
<gene>
    <name evidence="1" type="ORF">ABIF63_006368</name>
</gene>
<name>A0ABV2S121_BRAJP</name>
<evidence type="ECO:0000313" key="1">
    <source>
        <dbReference type="EMBL" id="MET4722262.1"/>
    </source>
</evidence>
<reference evidence="1 2" key="1">
    <citation type="submission" date="2024-06" db="EMBL/GenBank/DDBJ databases">
        <title>Genomic Encyclopedia of Type Strains, Phase V (KMG-V): Genome sequencing to study the core and pangenomes of soil and plant-associated prokaryotes.</title>
        <authorList>
            <person name="Whitman W."/>
        </authorList>
    </citation>
    <scope>NUCLEOTIDE SEQUENCE [LARGE SCALE GENOMIC DNA]</scope>
    <source>
        <strain evidence="1 2">USDA 160</strain>
    </source>
</reference>
<dbReference type="EMBL" id="JBEPTQ010000002">
    <property type="protein sequence ID" value="MET4722262.1"/>
    <property type="molecule type" value="Genomic_DNA"/>
</dbReference>
<keyword evidence="2" id="KW-1185">Reference proteome</keyword>
<proteinExistence type="predicted"/>
<evidence type="ECO:0000313" key="2">
    <source>
        <dbReference type="Proteomes" id="UP001549291"/>
    </source>
</evidence>
<protein>
    <submittedName>
        <fullName evidence="1">Uncharacterized protein</fullName>
    </submittedName>
</protein>
<organism evidence="1 2">
    <name type="scientific">Bradyrhizobium japonicum</name>
    <dbReference type="NCBI Taxonomy" id="375"/>
    <lineage>
        <taxon>Bacteria</taxon>
        <taxon>Pseudomonadati</taxon>
        <taxon>Pseudomonadota</taxon>
        <taxon>Alphaproteobacteria</taxon>
        <taxon>Hyphomicrobiales</taxon>
        <taxon>Nitrobacteraceae</taxon>
        <taxon>Bradyrhizobium</taxon>
    </lineage>
</organism>